<accession>A0A0L6CUB1</accession>
<dbReference type="RefSeq" id="WP_050663022.1">
    <property type="nucleotide sequence ID" value="NZ_CP118494.1"/>
</dbReference>
<evidence type="ECO:0000313" key="3">
    <source>
        <dbReference type="Proteomes" id="UP000037046"/>
    </source>
</evidence>
<dbReference type="AlphaFoldDB" id="A0A0L6CUB1"/>
<evidence type="ECO:0000259" key="1">
    <source>
        <dbReference type="Pfam" id="PF01595"/>
    </source>
</evidence>
<keyword evidence="3" id="KW-1185">Reference proteome</keyword>
<reference evidence="3" key="1">
    <citation type="submission" date="2015-07" db="EMBL/GenBank/DDBJ databases">
        <title>Draft Genome Sequence of Roseovarius tolerans EL-164, a producer of N-Acylated Alanine Methyl Esters (NAMEs).</title>
        <authorList>
            <person name="Voget S."/>
            <person name="Bruns H."/>
            <person name="Wagner-Doebler I."/>
            <person name="Schulz S."/>
            <person name="Daniel R."/>
        </authorList>
    </citation>
    <scope>NUCLEOTIDE SEQUENCE [LARGE SCALE GENOMIC DNA]</scope>
    <source>
        <strain evidence="3">EL-164</strain>
    </source>
</reference>
<protein>
    <recommendedName>
        <fullName evidence="1">CNNM transmembrane domain-containing protein</fullName>
    </recommendedName>
</protein>
<dbReference type="EMBL" id="LGVV01000027">
    <property type="protein sequence ID" value="KNX41270.1"/>
    <property type="molecule type" value="Genomic_DNA"/>
</dbReference>
<name>A0A0L6CUB1_9RHOB</name>
<gene>
    <name evidence="2" type="ORF">ROTO_21340</name>
</gene>
<evidence type="ECO:0000313" key="2">
    <source>
        <dbReference type="EMBL" id="KNX41270.1"/>
    </source>
</evidence>
<dbReference type="PATRIC" id="fig|74031.6.peg.2177"/>
<sequence>MPVVITAAILIFSEIIPKTIGATSWRALAPFTIRSLDLTVKVLAPAVWTCQRIRGVFNADNEKQMFSRTDFLAMAQIGAQEGHLISGLRWLKY</sequence>
<comment type="caution">
    <text evidence="2">The sequence shown here is derived from an EMBL/GenBank/DDBJ whole genome shotgun (WGS) entry which is preliminary data.</text>
</comment>
<feature type="domain" description="CNNM transmembrane" evidence="1">
    <location>
        <begin position="3"/>
        <end position="84"/>
    </location>
</feature>
<organism evidence="2 3">
    <name type="scientific">Roseovarius tolerans</name>
    <dbReference type="NCBI Taxonomy" id="74031"/>
    <lineage>
        <taxon>Bacteria</taxon>
        <taxon>Pseudomonadati</taxon>
        <taxon>Pseudomonadota</taxon>
        <taxon>Alphaproteobacteria</taxon>
        <taxon>Rhodobacterales</taxon>
        <taxon>Roseobacteraceae</taxon>
        <taxon>Roseovarius</taxon>
    </lineage>
</organism>
<proteinExistence type="predicted"/>
<dbReference type="InterPro" id="IPR002550">
    <property type="entry name" value="CNNM"/>
</dbReference>
<dbReference type="OrthoDB" id="9797674at2"/>
<dbReference type="Proteomes" id="UP000037046">
    <property type="component" value="Unassembled WGS sequence"/>
</dbReference>
<dbReference type="Pfam" id="PF01595">
    <property type="entry name" value="CNNM"/>
    <property type="match status" value="1"/>
</dbReference>